<name>A0A8J2HEK9_COTCN</name>
<dbReference type="OrthoDB" id="7616539at2759"/>
<dbReference type="AlphaFoldDB" id="A0A8J2HEK9"/>
<organism evidence="1 2">
    <name type="scientific">Cotesia congregata</name>
    <name type="common">Parasitoid wasp</name>
    <name type="synonym">Apanteles congregatus</name>
    <dbReference type="NCBI Taxonomy" id="51543"/>
    <lineage>
        <taxon>Eukaryota</taxon>
        <taxon>Metazoa</taxon>
        <taxon>Ecdysozoa</taxon>
        <taxon>Arthropoda</taxon>
        <taxon>Hexapoda</taxon>
        <taxon>Insecta</taxon>
        <taxon>Pterygota</taxon>
        <taxon>Neoptera</taxon>
        <taxon>Endopterygota</taxon>
        <taxon>Hymenoptera</taxon>
        <taxon>Apocrita</taxon>
        <taxon>Ichneumonoidea</taxon>
        <taxon>Braconidae</taxon>
        <taxon>Microgastrinae</taxon>
        <taxon>Cotesia</taxon>
    </lineage>
</organism>
<evidence type="ECO:0000313" key="1">
    <source>
        <dbReference type="EMBL" id="CAG5093539.1"/>
    </source>
</evidence>
<dbReference type="EMBL" id="CAJNRD030001120">
    <property type="protein sequence ID" value="CAG5093539.1"/>
    <property type="molecule type" value="Genomic_DNA"/>
</dbReference>
<sequence length="112" mass="13046">MLWNIAGMKEASQAREEMEKNEIVILVETWVTQEKAEYEVERLSSKFKRWAKNAIKEGKRGRAKGEQFVGIKKSIETEWSIKEWEYGLTLESEKGEGQMIITITIYNNVGMK</sequence>
<proteinExistence type="predicted"/>
<evidence type="ECO:0000313" key="2">
    <source>
        <dbReference type="Proteomes" id="UP000786811"/>
    </source>
</evidence>
<dbReference type="Proteomes" id="UP000786811">
    <property type="component" value="Unassembled WGS sequence"/>
</dbReference>
<reference evidence="1" key="1">
    <citation type="submission" date="2021-04" db="EMBL/GenBank/DDBJ databases">
        <authorList>
            <person name="Chebbi M.A.C M."/>
        </authorList>
    </citation>
    <scope>NUCLEOTIDE SEQUENCE</scope>
</reference>
<accession>A0A8J2HEK9</accession>
<comment type="caution">
    <text evidence="1">The sequence shown here is derived from an EMBL/GenBank/DDBJ whole genome shotgun (WGS) entry which is preliminary data.</text>
</comment>
<keyword evidence="2" id="KW-1185">Reference proteome</keyword>
<gene>
    <name evidence="1" type="ORF">HICCMSTLAB_LOCUS6902</name>
</gene>
<protein>
    <submittedName>
        <fullName evidence="1">Uncharacterized protein</fullName>
    </submittedName>
</protein>